<feature type="transmembrane region" description="Helical" evidence="1">
    <location>
        <begin position="98"/>
        <end position="114"/>
    </location>
</feature>
<organism evidence="2 3">
    <name type="scientific">Fontibacter flavus</name>
    <dbReference type="NCBI Taxonomy" id="654838"/>
    <lineage>
        <taxon>Bacteria</taxon>
        <taxon>Pseudomonadati</taxon>
        <taxon>Bacteroidota</taxon>
        <taxon>Cytophagia</taxon>
        <taxon>Cytophagales</taxon>
        <taxon>Cyclobacteriaceae</taxon>
        <taxon>Fontibacter</taxon>
    </lineage>
</organism>
<keyword evidence="1" id="KW-1133">Transmembrane helix</keyword>
<accession>A0ABV6FN04</accession>
<dbReference type="EMBL" id="JBHLWI010000002">
    <property type="protein sequence ID" value="MFC0261228.1"/>
    <property type="molecule type" value="Genomic_DNA"/>
</dbReference>
<reference evidence="2 3" key="1">
    <citation type="submission" date="2024-09" db="EMBL/GenBank/DDBJ databases">
        <authorList>
            <person name="Sun Q."/>
            <person name="Mori K."/>
        </authorList>
    </citation>
    <scope>NUCLEOTIDE SEQUENCE [LARGE SCALE GENOMIC DNA]</scope>
    <source>
        <strain evidence="2 3">CCM 7650</strain>
    </source>
</reference>
<evidence type="ECO:0000313" key="3">
    <source>
        <dbReference type="Proteomes" id="UP001589797"/>
    </source>
</evidence>
<protein>
    <submittedName>
        <fullName evidence="2">Magnesium citrate secondary transporter</fullName>
    </submittedName>
</protein>
<comment type="caution">
    <text evidence="2">The sequence shown here is derived from an EMBL/GenBank/DDBJ whole genome shotgun (WGS) entry which is preliminary data.</text>
</comment>
<feature type="transmembrane region" description="Helical" evidence="1">
    <location>
        <begin position="69"/>
        <end position="86"/>
    </location>
</feature>
<keyword evidence="1" id="KW-0812">Transmembrane</keyword>
<feature type="transmembrane region" description="Helical" evidence="1">
    <location>
        <begin position="40"/>
        <end position="57"/>
    </location>
</feature>
<dbReference type="Proteomes" id="UP001589797">
    <property type="component" value="Unassembled WGS sequence"/>
</dbReference>
<dbReference type="RefSeq" id="WP_382385683.1">
    <property type="nucleotide sequence ID" value="NZ_JBHLWI010000002.1"/>
</dbReference>
<name>A0ABV6FN04_9BACT</name>
<evidence type="ECO:0000256" key="1">
    <source>
        <dbReference type="SAM" id="Phobius"/>
    </source>
</evidence>
<keyword evidence="1" id="KW-0472">Membrane</keyword>
<sequence>MSVIKNPYFLMACLLFWVNQYLEKELGIFIPWVHAYGDDLLAMPVVLGITLQIFRWIHPSKAQFRFTKTQIVVGWLYFSFLFEFLLPKWSDLYTADPWDVLAYAFGSLLFYRLINRY</sequence>
<keyword evidence="3" id="KW-1185">Reference proteome</keyword>
<evidence type="ECO:0000313" key="2">
    <source>
        <dbReference type="EMBL" id="MFC0261228.1"/>
    </source>
</evidence>
<gene>
    <name evidence="2" type="ORF">ACFFIP_00940</name>
</gene>
<proteinExistence type="predicted"/>